<dbReference type="EMBL" id="AP023396">
    <property type="protein sequence ID" value="BCK55793.1"/>
    <property type="molecule type" value="Genomic_DNA"/>
</dbReference>
<sequence length="124" mass="12830">MTPAFGTVAWFQVGSADPAAAQRFYGTLFGWTFGADPGSGAGYDLIRYADTQVPSGGLAHLDDSDTPHAIFCVVVPDVAATCDQAVGLGAKILVPAVTTPNGLIFAHLLDTDGNRFMVFTPAPA</sequence>
<gene>
    <name evidence="2" type="ORF">NWFMUON74_35650</name>
</gene>
<dbReference type="Proteomes" id="UP000516173">
    <property type="component" value="Chromosome"/>
</dbReference>
<dbReference type="KEGG" id="nwl:NWFMUON74_35650"/>
<dbReference type="Gene3D" id="3.10.180.10">
    <property type="entry name" value="2,3-Dihydroxybiphenyl 1,2-Dioxygenase, domain 1"/>
    <property type="match status" value="1"/>
</dbReference>
<dbReference type="PROSITE" id="PS51819">
    <property type="entry name" value="VOC"/>
    <property type="match status" value="1"/>
</dbReference>
<dbReference type="PANTHER" id="PTHR33993">
    <property type="entry name" value="GLYOXALASE-RELATED"/>
    <property type="match status" value="1"/>
</dbReference>
<feature type="domain" description="VOC" evidence="1">
    <location>
        <begin position="7"/>
        <end position="121"/>
    </location>
</feature>
<evidence type="ECO:0000313" key="3">
    <source>
        <dbReference type="Proteomes" id="UP000516173"/>
    </source>
</evidence>
<name>A0A7G1KNJ6_9NOCA</name>
<dbReference type="RefSeq" id="WP_187682980.1">
    <property type="nucleotide sequence ID" value="NZ_AP023396.1"/>
</dbReference>
<protein>
    <submittedName>
        <fullName evidence="2">Glyoxalase</fullName>
    </submittedName>
</protein>
<reference evidence="2 3" key="1">
    <citation type="submission" date="2020-08" db="EMBL/GenBank/DDBJ databases">
        <title>Genome Sequencing of Nocardia wallacei strain FMUON74 and assembly.</title>
        <authorList>
            <person name="Toyokawa M."/>
            <person name="Uesaka K."/>
        </authorList>
    </citation>
    <scope>NUCLEOTIDE SEQUENCE [LARGE SCALE GENOMIC DNA]</scope>
    <source>
        <strain evidence="2 3">FMUON74</strain>
    </source>
</reference>
<organism evidence="2 3">
    <name type="scientific">Nocardia wallacei</name>
    <dbReference type="NCBI Taxonomy" id="480035"/>
    <lineage>
        <taxon>Bacteria</taxon>
        <taxon>Bacillati</taxon>
        <taxon>Actinomycetota</taxon>
        <taxon>Actinomycetes</taxon>
        <taxon>Mycobacteriales</taxon>
        <taxon>Nocardiaceae</taxon>
        <taxon>Nocardia</taxon>
    </lineage>
</organism>
<dbReference type="AlphaFoldDB" id="A0A7G1KNJ6"/>
<proteinExistence type="predicted"/>
<dbReference type="CDD" id="cd07247">
    <property type="entry name" value="SgaA_N_like"/>
    <property type="match status" value="1"/>
</dbReference>
<dbReference type="SUPFAM" id="SSF54593">
    <property type="entry name" value="Glyoxalase/Bleomycin resistance protein/Dihydroxybiphenyl dioxygenase"/>
    <property type="match status" value="1"/>
</dbReference>
<dbReference type="GeneID" id="80348092"/>
<dbReference type="InterPro" id="IPR004360">
    <property type="entry name" value="Glyas_Fos-R_dOase_dom"/>
</dbReference>
<dbReference type="InterPro" id="IPR029068">
    <property type="entry name" value="Glyas_Bleomycin-R_OHBP_Dase"/>
</dbReference>
<dbReference type="InterPro" id="IPR052164">
    <property type="entry name" value="Anthracycline_SecMetBiosynth"/>
</dbReference>
<dbReference type="InterPro" id="IPR037523">
    <property type="entry name" value="VOC_core"/>
</dbReference>
<dbReference type="Pfam" id="PF00903">
    <property type="entry name" value="Glyoxalase"/>
    <property type="match status" value="1"/>
</dbReference>
<keyword evidence="3" id="KW-1185">Reference proteome</keyword>
<evidence type="ECO:0000313" key="2">
    <source>
        <dbReference type="EMBL" id="BCK55793.1"/>
    </source>
</evidence>
<dbReference type="PANTHER" id="PTHR33993:SF14">
    <property type="entry name" value="GB|AAF24581.1"/>
    <property type="match status" value="1"/>
</dbReference>
<accession>A0A7G1KNJ6</accession>
<evidence type="ECO:0000259" key="1">
    <source>
        <dbReference type="PROSITE" id="PS51819"/>
    </source>
</evidence>